<protein>
    <recommendedName>
        <fullName evidence="3">RNA-directed DNA polymerase</fullName>
    </recommendedName>
</protein>
<gene>
    <name evidence="1" type="ORF">MNOR_LOCUS4141</name>
</gene>
<dbReference type="EMBL" id="CAXKWB010001502">
    <property type="protein sequence ID" value="CAL4064522.1"/>
    <property type="molecule type" value="Genomic_DNA"/>
</dbReference>
<evidence type="ECO:0000313" key="2">
    <source>
        <dbReference type="Proteomes" id="UP001497623"/>
    </source>
</evidence>
<organism evidence="1 2">
    <name type="scientific">Meganyctiphanes norvegica</name>
    <name type="common">Northern krill</name>
    <name type="synonym">Thysanopoda norvegica</name>
    <dbReference type="NCBI Taxonomy" id="48144"/>
    <lineage>
        <taxon>Eukaryota</taxon>
        <taxon>Metazoa</taxon>
        <taxon>Ecdysozoa</taxon>
        <taxon>Arthropoda</taxon>
        <taxon>Crustacea</taxon>
        <taxon>Multicrustacea</taxon>
        <taxon>Malacostraca</taxon>
        <taxon>Eumalacostraca</taxon>
        <taxon>Eucarida</taxon>
        <taxon>Euphausiacea</taxon>
        <taxon>Euphausiidae</taxon>
        <taxon>Meganyctiphanes</taxon>
    </lineage>
</organism>
<dbReference type="Proteomes" id="UP001497623">
    <property type="component" value="Unassembled WGS sequence"/>
</dbReference>
<evidence type="ECO:0008006" key="3">
    <source>
        <dbReference type="Google" id="ProtNLM"/>
    </source>
</evidence>
<reference evidence="1 2" key="1">
    <citation type="submission" date="2024-05" db="EMBL/GenBank/DDBJ databases">
        <authorList>
            <person name="Wallberg A."/>
        </authorList>
    </citation>
    <scope>NUCLEOTIDE SEQUENCE [LARGE SCALE GENOMIC DNA]</scope>
</reference>
<comment type="caution">
    <text evidence="1">The sequence shown here is derived from an EMBL/GenBank/DDBJ whole genome shotgun (WGS) entry which is preliminary data.</text>
</comment>
<dbReference type="AlphaFoldDB" id="A0AAV2PUL8"/>
<sequence>MLDNRLNWNAHIKYTSKNIIKSTSLLKMIKCTFPSIVLKSLYHSLVYPYYSYCNIIWGGATKTAQLPLVLLQKKCVRIICKARYLAKTGPLFEQLKLYKCNNL</sequence>
<accession>A0AAV2PUL8</accession>
<name>A0AAV2PUL8_MEGNR</name>
<proteinExistence type="predicted"/>
<keyword evidence="2" id="KW-1185">Reference proteome</keyword>
<evidence type="ECO:0000313" key="1">
    <source>
        <dbReference type="EMBL" id="CAL4064522.1"/>
    </source>
</evidence>